<gene>
    <name evidence="3" type="ORF">SLEP1_g31346</name>
</gene>
<feature type="coiled-coil region" evidence="1">
    <location>
        <begin position="461"/>
        <end position="523"/>
    </location>
</feature>
<feature type="compositionally biased region" description="Basic and acidic residues" evidence="2">
    <location>
        <begin position="26"/>
        <end position="43"/>
    </location>
</feature>
<accession>A0AAV5KB16</accession>
<keyword evidence="1" id="KW-0175">Coiled coil</keyword>
<sequence length="563" mass="63152">MSSSSGLSELSDLIITCSDLGLSPTREIRDRSESEVECERELIEDSNCSPPPTPYNESSKMEMSLEGTVSIGSGQEVRELSSKSSSKVETSNNGESEESGKEAKEVGVPSNILEVDNCRVKCYNEGEEVLSKVVGYEAFWKSRSDLTHLVEQHTILGHILLRPARVGVGDNATHPQHSLTNHKGGSSKEKGWFYFTPGVAGGGSRNLFIVGPSSIKGWKDKFLFVDDMKWGRLDVEVMNLCRGKGKKVNPNKYALSVGEQEEVERLERKGEKVVDIMLLTSSKMLKVVEIYGPISLSEEDMNWLLFGGKTIAFPEKRSNDLGSTIVKEKIVGGTLRPHPSGRARAETGPNLEQRKKGLKRRLHHKKGEGLKRRLHHKKGERWKRCSCHSPRLRLSSYLSLRQCRLIQLCWRWEWTAAKQFNKTTFLDVDLEKAKKEVDKNGGSSIIQHTLEMVNLVNALTKESTEQNFNDLTSKLEKVKEELATAKKAVELKEKKRKKCEENLAKAKDELVEVQRKVELVDEVGRIVLPPCLEYEFIAIDKNEAKVGGGTKVADNATEQEMDQ</sequence>
<evidence type="ECO:0000256" key="1">
    <source>
        <dbReference type="SAM" id="Coils"/>
    </source>
</evidence>
<dbReference type="EMBL" id="BPVZ01000057">
    <property type="protein sequence ID" value="GKV21360.1"/>
    <property type="molecule type" value="Genomic_DNA"/>
</dbReference>
<evidence type="ECO:0000313" key="3">
    <source>
        <dbReference type="EMBL" id="GKV21360.1"/>
    </source>
</evidence>
<evidence type="ECO:0000256" key="2">
    <source>
        <dbReference type="SAM" id="MobiDB-lite"/>
    </source>
</evidence>
<evidence type="ECO:0000313" key="4">
    <source>
        <dbReference type="Proteomes" id="UP001054252"/>
    </source>
</evidence>
<feature type="region of interest" description="Disordered" evidence="2">
    <location>
        <begin position="336"/>
        <end position="356"/>
    </location>
</feature>
<proteinExistence type="predicted"/>
<feature type="region of interest" description="Disordered" evidence="2">
    <location>
        <begin position="19"/>
        <end position="106"/>
    </location>
</feature>
<reference evidence="3 4" key="1">
    <citation type="journal article" date="2021" name="Commun. Biol.">
        <title>The genome of Shorea leprosula (Dipterocarpaceae) highlights the ecological relevance of drought in aseasonal tropical rainforests.</title>
        <authorList>
            <person name="Ng K.K.S."/>
            <person name="Kobayashi M.J."/>
            <person name="Fawcett J.A."/>
            <person name="Hatakeyama M."/>
            <person name="Paape T."/>
            <person name="Ng C.H."/>
            <person name="Ang C.C."/>
            <person name="Tnah L.H."/>
            <person name="Lee C.T."/>
            <person name="Nishiyama T."/>
            <person name="Sese J."/>
            <person name="O'Brien M.J."/>
            <person name="Copetti D."/>
            <person name="Mohd Noor M.I."/>
            <person name="Ong R.C."/>
            <person name="Putra M."/>
            <person name="Sireger I.Z."/>
            <person name="Indrioko S."/>
            <person name="Kosugi Y."/>
            <person name="Izuno A."/>
            <person name="Isagi Y."/>
            <person name="Lee S.L."/>
            <person name="Shimizu K.K."/>
        </authorList>
    </citation>
    <scope>NUCLEOTIDE SEQUENCE [LARGE SCALE GENOMIC DNA]</scope>
    <source>
        <strain evidence="3">214</strain>
    </source>
</reference>
<organism evidence="3 4">
    <name type="scientific">Rubroshorea leprosula</name>
    <dbReference type="NCBI Taxonomy" id="152421"/>
    <lineage>
        <taxon>Eukaryota</taxon>
        <taxon>Viridiplantae</taxon>
        <taxon>Streptophyta</taxon>
        <taxon>Embryophyta</taxon>
        <taxon>Tracheophyta</taxon>
        <taxon>Spermatophyta</taxon>
        <taxon>Magnoliopsida</taxon>
        <taxon>eudicotyledons</taxon>
        <taxon>Gunneridae</taxon>
        <taxon>Pentapetalae</taxon>
        <taxon>rosids</taxon>
        <taxon>malvids</taxon>
        <taxon>Malvales</taxon>
        <taxon>Dipterocarpaceae</taxon>
        <taxon>Rubroshorea</taxon>
    </lineage>
</organism>
<keyword evidence="4" id="KW-1185">Reference proteome</keyword>
<name>A0AAV5KB16_9ROSI</name>
<dbReference type="AlphaFoldDB" id="A0AAV5KB16"/>
<feature type="compositionally biased region" description="Low complexity" evidence="2">
    <location>
        <begin position="82"/>
        <end position="94"/>
    </location>
</feature>
<protein>
    <submittedName>
        <fullName evidence="3">Uncharacterized protein</fullName>
    </submittedName>
</protein>
<comment type="caution">
    <text evidence="3">The sequence shown here is derived from an EMBL/GenBank/DDBJ whole genome shotgun (WGS) entry which is preliminary data.</text>
</comment>
<dbReference type="Proteomes" id="UP001054252">
    <property type="component" value="Unassembled WGS sequence"/>
</dbReference>